<name>A0A8S5Q494_9CAUD</name>
<proteinExistence type="predicted"/>
<evidence type="ECO:0000313" key="1">
    <source>
        <dbReference type="EMBL" id="DAE13563.1"/>
    </source>
</evidence>
<protein>
    <submittedName>
        <fullName evidence="1">Uncharacterized protein</fullName>
    </submittedName>
</protein>
<accession>A0A8S5Q494</accession>
<organism evidence="1">
    <name type="scientific">Siphoviridae sp. ctVif31</name>
    <dbReference type="NCBI Taxonomy" id="2825532"/>
    <lineage>
        <taxon>Viruses</taxon>
        <taxon>Duplodnaviria</taxon>
        <taxon>Heunggongvirae</taxon>
        <taxon>Uroviricota</taxon>
        <taxon>Caudoviricetes</taxon>
    </lineage>
</organism>
<dbReference type="EMBL" id="BK015567">
    <property type="protein sequence ID" value="DAE13563.1"/>
    <property type="molecule type" value="Genomic_DNA"/>
</dbReference>
<reference evidence="1" key="1">
    <citation type="journal article" date="2021" name="Proc. Natl. Acad. Sci. U.S.A.">
        <title>A Catalog of Tens of Thousands of Viruses from Human Metagenomes Reveals Hidden Associations with Chronic Diseases.</title>
        <authorList>
            <person name="Tisza M.J."/>
            <person name="Buck C.B."/>
        </authorList>
    </citation>
    <scope>NUCLEOTIDE SEQUENCE</scope>
    <source>
        <strain evidence="1">CtVif31</strain>
    </source>
</reference>
<sequence>MVGILCKKFMLKSIPFGVLFIMHFLTSIMKGEHT</sequence>